<dbReference type="Gene3D" id="3.40.50.720">
    <property type="entry name" value="NAD(P)-binding Rossmann-like Domain"/>
    <property type="match status" value="1"/>
</dbReference>
<dbReference type="PANTHER" id="PTHR21089:SF1">
    <property type="entry name" value="BIFUNCTIONAL 3-DEHYDROQUINATE DEHYDRATASE_SHIKIMATE DEHYDROGENASE, CHLOROPLASTIC"/>
    <property type="match status" value="1"/>
</dbReference>
<evidence type="ECO:0000313" key="1">
    <source>
        <dbReference type="EMBL" id="GFD05044.1"/>
    </source>
</evidence>
<dbReference type="PANTHER" id="PTHR21089">
    <property type="entry name" value="SHIKIMATE DEHYDROGENASE"/>
    <property type="match status" value="1"/>
</dbReference>
<sequence length="129" mass="13669">RSLDSEGRLRLRVSASTRFPQTEMTSGRHESAVIPLLDALSDEARCIGAVNTVVFRDGQRIGHNTDCSGFAEGFRRGLGDVERGCVVQMGAGGAGAAVAHALLSEGVGQLRIFDVESERAQSLVDNLNA</sequence>
<dbReference type="InterPro" id="IPR046346">
    <property type="entry name" value="Aminoacid_DH-like_N_sf"/>
</dbReference>
<dbReference type="SUPFAM" id="SSF53223">
    <property type="entry name" value="Aminoacid dehydrogenase-like, N-terminal domain"/>
    <property type="match status" value="1"/>
</dbReference>
<dbReference type="InterPro" id="IPR036291">
    <property type="entry name" value="NAD(P)-bd_dom_sf"/>
</dbReference>
<proteinExistence type="predicted"/>
<dbReference type="GO" id="GO:0050661">
    <property type="term" value="F:NADP binding"/>
    <property type="evidence" value="ECO:0007669"/>
    <property type="project" value="TreeGrafter"/>
</dbReference>
<dbReference type="AlphaFoldDB" id="A0A699T878"/>
<dbReference type="InterPro" id="IPR022893">
    <property type="entry name" value="Shikimate_DH_fam"/>
</dbReference>
<dbReference type="GO" id="GO:0004764">
    <property type="term" value="F:shikimate 3-dehydrogenase (NADP+) activity"/>
    <property type="evidence" value="ECO:0007669"/>
    <property type="project" value="InterPro"/>
</dbReference>
<accession>A0A699T878</accession>
<name>A0A699T878_TANCI</name>
<reference evidence="1" key="1">
    <citation type="journal article" date="2019" name="Sci. Rep.">
        <title>Draft genome of Tanacetum cinerariifolium, the natural source of mosquito coil.</title>
        <authorList>
            <person name="Yamashiro T."/>
            <person name="Shiraishi A."/>
            <person name="Satake H."/>
            <person name="Nakayama K."/>
        </authorList>
    </citation>
    <scope>NUCLEOTIDE SEQUENCE</scope>
</reference>
<comment type="caution">
    <text evidence="1">The sequence shown here is derived from an EMBL/GenBank/DDBJ whole genome shotgun (WGS) entry which is preliminary data.</text>
</comment>
<evidence type="ECO:0008006" key="2">
    <source>
        <dbReference type="Google" id="ProtNLM"/>
    </source>
</evidence>
<dbReference type="GO" id="GO:0019632">
    <property type="term" value="P:shikimate metabolic process"/>
    <property type="evidence" value="ECO:0007669"/>
    <property type="project" value="TreeGrafter"/>
</dbReference>
<protein>
    <recommendedName>
        <fullName evidence="2">Shikimate dehydrogenase</fullName>
    </recommendedName>
</protein>
<dbReference type="GO" id="GO:0009423">
    <property type="term" value="P:chorismate biosynthetic process"/>
    <property type="evidence" value="ECO:0007669"/>
    <property type="project" value="TreeGrafter"/>
</dbReference>
<dbReference type="Gene3D" id="3.40.50.10860">
    <property type="entry name" value="Leucine Dehydrogenase, chain A, domain 1"/>
    <property type="match status" value="1"/>
</dbReference>
<organism evidence="1">
    <name type="scientific">Tanacetum cinerariifolium</name>
    <name type="common">Dalmatian daisy</name>
    <name type="synonym">Chrysanthemum cinerariifolium</name>
    <dbReference type="NCBI Taxonomy" id="118510"/>
    <lineage>
        <taxon>Eukaryota</taxon>
        <taxon>Viridiplantae</taxon>
        <taxon>Streptophyta</taxon>
        <taxon>Embryophyta</taxon>
        <taxon>Tracheophyta</taxon>
        <taxon>Spermatophyta</taxon>
        <taxon>Magnoliopsida</taxon>
        <taxon>eudicotyledons</taxon>
        <taxon>Gunneridae</taxon>
        <taxon>Pentapetalae</taxon>
        <taxon>asterids</taxon>
        <taxon>campanulids</taxon>
        <taxon>Asterales</taxon>
        <taxon>Asteraceae</taxon>
        <taxon>Asteroideae</taxon>
        <taxon>Anthemideae</taxon>
        <taxon>Anthemidinae</taxon>
        <taxon>Tanacetum</taxon>
    </lineage>
</organism>
<feature type="non-terminal residue" evidence="1">
    <location>
        <position position="129"/>
    </location>
</feature>
<dbReference type="EMBL" id="BKCJ011215650">
    <property type="protein sequence ID" value="GFD05044.1"/>
    <property type="molecule type" value="Genomic_DNA"/>
</dbReference>
<dbReference type="SUPFAM" id="SSF51735">
    <property type="entry name" value="NAD(P)-binding Rossmann-fold domains"/>
    <property type="match status" value="1"/>
</dbReference>
<feature type="non-terminal residue" evidence="1">
    <location>
        <position position="1"/>
    </location>
</feature>
<gene>
    <name evidence="1" type="ORF">Tci_877013</name>
</gene>
<dbReference type="GO" id="GO:0005829">
    <property type="term" value="C:cytosol"/>
    <property type="evidence" value="ECO:0007669"/>
    <property type="project" value="TreeGrafter"/>
</dbReference>